<dbReference type="AlphaFoldDB" id="A0AAU9RNY2"/>
<evidence type="ECO:0000313" key="3">
    <source>
        <dbReference type="Proteomes" id="UP000836841"/>
    </source>
</evidence>
<evidence type="ECO:0000259" key="1">
    <source>
        <dbReference type="Pfam" id="PF13456"/>
    </source>
</evidence>
<dbReference type="GO" id="GO:0003676">
    <property type="term" value="F:nucleic acid binding"/>
    <property type="evidence" value="ECO:0007669"/>
    <property type="project" value="InterPro"/>
</dbReference>
<proteinExistence type="predicted"/>
<accession>A0AAU9RNY2</accession>
<dbReference type="Pfam" id="PF13456">
    <property type="entry name" value="RVT_3"/>
    <property type="match status" value="1"/>
</dbReference>
<dbReference type="InterPro" id="IPR002156">
    <property type="entry name" value="RNaseH_domain"/>
</dbReference>
<sequence>MQSTFVISITAAAQESFGSGRRALQAATCLPPLARNYRIFQDRGFSEQETVTKAIGNVQEWLGAQINLISTQRKGQISRIPKWLAMRAAMGLNFKHISFKSDSKNLVIAITEKSNYSDIHGIISNIISISFFFRECIVTLLC</sequence>
<protein>
    <recommendedName>
        <fullName evidence="1">RNase H type-1 domain-containing protein</fullName>
    </recommendedName>
</protein>
<keyword evidence="3" id="KW-1185">Reference proteome</keyword>
<feature type="domain" description="RNase H type-1" evidence="1">
    <location>
        <begin position="84"/>
        <end position="139"/>
    </location>
</feature>
<organism evidence="2 3">
    <name type="scientific">Thlaspi arvense</name>
    <name type="common">Field penny-cress</name>
    <dbReference type="NCBI Taxonomy" id="13288"/>
    <lineage>
        <taxon>Eukaryota</taxon>
        <taxon>Viridiplantae</taxon>
        <taxon>Streptophyta</taxon>
        <taxon>Embryophyta</taxon>
        <taxon>Tracheophyta</taxon>
        <taxon>Spermatophyta</taxon>
        <taxon>Magnoliopsida</taxon>
        <taxon>eudicotyledons</taxon>
        <taxon>Gunneridae</taxon>
        <taxon>Pentapetalae</taxon>
        <taxon>rosids</taxon>
        <taxon>malvids</taxon>
        <taxon>Brassicales</taxon>
        <taxon>Brassicaceae</taxon>
        <taxon>Thlaspideae</taxon>
        <taxon>Thlaspi</taxon>
    </lineage>
</organism>
<dbReference type="EMBL" id="OU466858">
    <property type="protein sequence ID" value="CAH2047065.1"/>
    <property type="molecule type" value="Genomic_DNA"/>
</dbReference>
<gene>
    <name evidence="2" type="ORF">TAV2_LOCUS6480</name>
</gene>
<reference evidence="2 3" key="1">
    <citation type="submission" date="2022-03" db="EMBL/GenBank/DDBJ databases">
        <authorList>
            <person name="Nunn A."/>
            <person name="Chopra R."/>
            <person name="Nunn A."/>
            <person name="Contreras Garrido A."/>
        </authorList>
    </citation>
    <scope>NUCLEOTIDE SEQUENCE [LARGE SCALE GENOMIC DNA]</scope>
</reference>
<dbReference type="Proteomes" id="UP000836841">
    <property type="component" value="Chromosome 2"/>
</dbReference>
<evidence type="ECO:0000313" key="2">
    <source>
        <dbReference type="EMBL" id="CAH2047065.1"/>
    </source>
</evidence>
<dbReference type="GO" id="GO:0004523">
    <property type="term" value="F:RNA-DNA hybrid ribonuclease activity"/>
    <property type="evidence" value="ECO:0007669"/>
    <property type="project" value="InterPro"/>
</dbReference>
<name>A0AAU9RNY2_THLAR</name>